<reference evidence="1 2" key="1">
    <citation type="submission" date="2019-07" db="EMBL/GenBank/DDBJ databases">
        <title>Tomitella cavernea sp. nov., an actinomycete isolated from soil.</title>
        <authorList>
            <person name="Cheng J."/>
        </authorList>
    </citation>
    <scope>NUCLEOTIDE SEQUENCE [LARGE SCALE GENOMIC DNA]</scope>
    <source>
        <strain evidence="1 2">HY188</strain>
    </source>
</reference>
<evidence type="ECO:0000313" key="1">
    <source>
        <dbReference type="EMBL" id="QDQ97113.1"/>
    </source>
</evidence>
<dbReference type="AlphaFoldDB" id="A0A516X233"/>
<organism evidence="1 2">
    <name type="scientific">Tomitella fengzijianii</name>
    <dbReference type="NCBI Taxonomy" id="2597660"/>
    <lineage>
        <taxon>Bacteria</taxon>
        <taxon>Bacillati</taxon>
        <taxon>Actinomycetota</taxon>
        <taxon>Actinomycetes</taxon>
        <taxon>Mycobacteriales</taxon>
        <taxon>Tomitella</taxon>
    </lineage>
</organism>
<keyword evidence="2" id="KW-1185">Reference proteome</keyword>
<dbReference type="OrthoDB" id="7376298at2"/>
<dbReference type="InterPro" id="IPR019239">
    <property type="entry name" value="VapB_antitoxin"/>
</dbReference>
<proteinExistence type="predicted"/>
<dbReference type="Pfam" id="PF09957">
    <property type="entry name" value="VapB_antitoxin"/>
    <property type="match status" value="1"/>
</dbReference>
<evidence type="ECO:0000313" key="2">
    <source>
        <dbReference type="Proteomes" id="UP000317344"/>
    </source>
</evidence>
<dbReference type="Proteomes" id="UP000317344">
    <property type="component" value="Chromosome"/>
</dbReference>
<dbReference type="KEGG" id="toy:FO059_06915"/>
<protein>
    <submittedName>
        <fullName evidence="1">Ribbon-helix-helix protein, CopG family</fullName>
    </submittedName>
</protein>
<dbReference type="EMBL" id="CP041765">
    <property type="protein sequence ID" value="QDQ97113.1"/>
    <property type="molecule type" value="Genomic_DNA"/>
</dbReference>
<gene>
    <name evidence="1" type="ORF">FO059_06915</name>
</gene>
<sequence length="79" mass="8875">MKTTFDLPEPVLRRVQEIARLRGTTTKSLVEEALRDLIDRQTSADMYTLPDCSVSGRGLQPEFSRGWDSIRDAAYGQSA</sequence>
<reference evidence="1 2" key="2">
    <citation type="submission" date="2019-07" db="EMBL/GenBank/DDBJ databases">
        <authorList>
            <person name="Huang Y."/>
        </authorList>
    </citation>
    <scope>NUCLEOTIDE SEQUENCE [LARGE SCALE GENOMIC DNA]</scope>
    <source>
        <strain evidence="1 2">HY188</strain>
    </source>
</reference>
<name>A0A516X233_9ACTN</name>
<accession>A0A516X233</accession>
<dbReference type="RefSeq" id="WP_143907479.1">
    <property type="nucleotide sequence ID" value="NZ_CP041765.1"/>
</dbReference>